<evidence type="ECO:0000313" key="2">
    <source>
        <dbReference type="Proteomes" id="UP000067625"/>
    </source>
</evidence>
<dbReference type="PATRIC" id="fig|1441095.3.peg.2590"/>
<dbReference type="GO" id="GO:0015035">
    <property type="term" value="F:protein-disulfide reductase activity"/>
    <property type="evidence" value="ECO:0007669"/>
    <property type="project" value="InterPro"/>
</dbReference>
<evidence type="ECO:0000313" key="1">
    <source>
        <dbReference type="EMBL" id="ALC82191.1"/>
    </source>
</evidence>
<organism evidence="1 2">
    <name type="scientific">Bacillus gobiensis</name>
    <dbReference type="NCBI Taxonomy" id="1441095"/>
    <lineage>
        <taxon>Bacteria</taxon>
        <taxon>Bacillati</taxon>
        <taxon>Bacillota</taxon>
        <taxon>Bacilli</taxon>
        <taxon>Bacillales</taxon>
        <taxon>Bacillaceae</taxon>
        <taxon>Bacillus</taxon>
    </lineage>
</organism>
<keyword evidence="2" id="KW-1185">Reference proteome</keyword>
<reference evidence="2" key="1">
    <citation type="submission" date="2015-08" db="EMBL/GenBank/DDBJ databases">
        <title>Genome sequencing project for genomic taxonomy and phylogenomics of Bacillus-like bacteria.</title>
        <authorList>
            <person name="Liu B."/>
            <person name="Wang J."/>
            <person name="Zhu Y."/>
            <person name="Liu G."/>
            <person name="Chen Q."/>
            <person name="Chen Z."/>
            <person name="Lan J."/>
            <person name="Che J."/>
            <person name="Ge C."/>
            <person name="Shi H."/>
            <person name="Pan Z."/>
            <person name="Liu X."/>
        </authorList>
    </citation>
    <scope>NUCLEOTIDE SEQUENCE [LARGE SCALE GENOMIC DNA]</scope>
    <source>
        <strain evidence="2">FJAT-4402</strain>
    </source>
</reference>
<dbReference type="AlphaFoldDB" id="A0A0M4FKD9"/>
<dbReference type="PANTHER" id="PTHR33639">
    <property type="entry name" value="THIOL-DISULFIDE OXIDOREDUCTASE DCC"/>
    <property type="match status" value="1"/>
</dbReference>
<dbReference type="InterPro" id="IPR052927">
    <property type="entry name" value="DCC_oxidoreductase"/>
</dbReference>
<protein>
    <recommendedName>
        <fullName evidence="3">Thiol-disulfide oxidoreductase</fullName>
    </recommendedName>
</protein>
<dbReference type="PANTHER" id="PTHR33639:SF2">
    <property type="entry name" value="DUF393 DOMAIN-CONTAINING PROTEIN"/>
    <property type="match status" value="1"/>
</dbReference>
<name>A0A0M4FKD9_9BACI</name>
<dbReference type="Pfam" id="PF04134">
    <property type="entry name" value="DCC1-like"/>
    <property type="match status" value="1"/>
</dbReference>
<proteinExistence type="predicted"/>
<gene>
    <name evidence="1" type="ORF">AM592_11830</name>
</gene>
<reference evidence="1 2" key="2">
    <citation type="journal article" date="2016" name="Int. J. Syst. Evol. Microbiol.">
        <title>Bacillus gobiensis sp. nov., isolated from a soil sample.</title>
        <authorList>
            <person name="Liu B."/>
            <person name="Liu G.H."/>
            <person name="Cetin S."/>
            <person name="Schumann P."/>
            <person name="Pan Z.Z."/>
            <person name="Chen Q.Q."/>
        </authorList>
    </citation>
    <scope>NUCLEOTIDE SEQUENCE [LARGE SCALE GENOMIC DNA]</scope>
    <source>
        <strain evidence="1 2">FJAT-4402</strain>
    </source>
</reference>
<dbReference type="EMBL" id="CP012600">
    <property type="protein sequence ID" value="ALC82191.1"/>
    <property type="molecule type" value="Genomic_DNA"/>
</dbReference>
<accession>A0A0M4FKD9</accession>
<dbReference type="InterPro" id="IPR007263">
    <property type="entry name" value="DCC1-like"/>
</dbReference>
<sequence length="135" mass="15896">MDEQQPIILFDGVCNLCNGAVQFIIKRDPQARISFASLQSSIGQKLLERHELPKSDFDTFIMIENGKIRTKSTAALKTLRYLNRAWKWAYLLIVIPKPFRDAIYSYIAKNRYKWFGKQEHCMIPTKDTKKRFLHE</sequence>
<dbReference type="Proteomes" id="UP000067625">
    <property type="component" value="Chromosome"/>
</dbReference>
<evidence type="ECO:0008006" key="3">
    <source>
        <dbReference type="Google" id="ProtNLM"/>
    </source>
</evidence>